<dbReference type="AlphaFoldDB" id="A0A084WK87"/>
<keyword evidence="3" id="KW-1185">Reference proteome</keyword>
<accession>A0A084WK87</accession>
<reference evidence="1 3" key="1">
    <citation type="journal article" date="2014" name="BMC Genomics">
        <title>Genome sequence of Anopheles sinensis provides insight into genetics basis of mosquito competence for malaria parasites.</title>
        <authorList>
            <person name="Zhou D."/>
            <person name="Zhang D."/>
            <person name="Ding G."/>
            <person name="Shi L."/>
            <person name="Hou Q."/>
            <person name="Ye Y."/>
            <person name="Xu Y."/>
            <person name="Zhou H."/>
            <person name="Xiong C."/>
            <person name="Li S."/>
            <person name="Yu J."/>
            <person name="Hong S."/>
            <person name="Yu X."/>
            <person name="Zou P."/>
            <person name="Chen C."/>
            <person name="Chang X."/>
            <person name="Wang W."/>
            <person name="Lv Y."/>
            <person name="Sun Y."/>
            <person name="Ma L."/>
            <person name="Shen B."/>
            <person name="Zhu C."/>
        </authorList>
    </citation>
    <scope>NUCLEOTIDE SEQUENCE [LARGE SCALE GENOMIC DNA]</scope>
</reference>
<name>A0A084WK87_ANOSI</name>
<proteinExistence type="predicted"/>
<dbReference type="VEuPathDB" id="VectorBase:ASIC018663"/>
<protein>
    <submittedName>
        <fullName evidence="1">AGAP007134-PA-like protein</fullName>
    </submittedName>
</protein>
<evidence type="ECO:0000313" key="1">
    <source>
        <dbReference type="EMBL" id="KFB50631.1"/>
    </source>
</evidence>
<dbReference type="EnsemblMetazoa" id="ASIC018663-RA">
    <property type="protein sequence ID" value="ASIC018663-PA"/>
    <property type="gene ID" value="ASIC018663"/>
</dbReference>
<dbReference type="EMBL" id="ATLV01024099">
    <property type="status" value="NOT_ANNOTATED_CDS"/>
    <property type="molecule type" value="Genomic_DNA"/>
</dbReference>
<dbReference type="EMBL" id="KE525349">
    <property type="protein sequence ID" value="KFB50631.1"/>
    <property type="molecule type" value="Genomic_DNA"/>
</dbReference>
<gene>
    <name evidence="1" type="ORF">ZHAS_00018663</name>
</gene>
<dbReference type="Proteomes" id="UP000030765">
    <property type="component" value="Unassembled WGS sequence"/>
</dbReference>
<sequence>MSVADNFTDFYSGSSFVFRMAVDEYNSERNWTGLIDRYWLIVEELIAGK</sequence>
<organism evidence="1">
    <name type="scientific">Anopheles sinensis</name>
    <name type="common">Mosquito</name>
    <dbReference type="NCBI Taxonomy" id="74873"/>
    <lineage>
        <taxon>Eukaryota</taxon>
        <taxon>Metazoa</taxon>
        <taxon>Ecdysozoa</taxon>
        <taxon>Arthropoda</taxon>
        <taxon>Hexapoda</taxon>
        <taxon>Insecta</taxon>
        <taxon>Pterygota</taxon>
        <taxon>Neoptera</taxon>
        <taxon>Endopterygota</taxon>
        <taxon>Diptera</taxon>
        <taxon>Nematocera</taxon>
        <taxon>Culicoidea</taxon>
        <taxon>Culicidae</taxon>
        <taxon>Anophelinae</taxon>
        <taxon>Anopheles</taxon>
    </lineage>
</organism>
<evidence type="ECO:0000313" key="3">
    <source>
        <dbReference type="Proteomes" id="UP000030765"/>
    </source>
</evidence>
<reference evidence="2" key="2">
    <citation type="submission" date="2020-05" db="UniProtKB">
        <authorList>
            <consortium name="EnsemblMetazoa"/>
        </authorList>
    </citation>
    <scope>IDENTIFICATION</scope>
</reference>
<evidence type="ECO:0000313" key="2">
    <source>
        <dbReference type="EnsemblMetazoa" id="ASIC018663-PA"/>
    </source>
</evidence>